<feature type="binding site" evidence="12">
    <location>
        <position position="204"/>
    </location>
    <ligand>
        <name>Zn(2+)</name>
        <dbReference type="ChEBI" id="CHEBI:29105"/>
        <label>1</label>
    </ligand>
</feature>
<dbReference type="PROSITE" id="PS00636">
    <property type="entry name" value="DNAJ_1"/>
    <property type="match status" value="1"/>
</dbReference>
<evidence type="ECO:0000256" key="9">
    <source>
        <dbReference type="ARBA" id="ARBA00053423"/>
    </source>
</evidence>
<evidence type="ECO:0000256" key="6">
    <source>
        <dbReference type="ARBA" id="ARBA00022833"/>
    </source>
</evidence>
<comment type="subunit">
    <text evidence="12">Homodimer.</text>
</comment>
<comment type="subcellular location">
    <subcellularLocation>
        <location evidence="12">Cytoplasm</location>
    </subcellularLocation>
</comment>
<feature type="repeat" description="CXXCXGXG motif" evidence="12">
    <location>
        <begin position="144"/>
        <end position="151"/>
    </location>
</feature>
<dbReference type="FunFam" id="2.10.230.10:FF:000002">
    <property type="entry name" value="Molecular chaperone DnaJ"/>
    <property type="match status" value="1"/>
</dbReference>
<comment type="cofactor">
    <cofactor evidence="12">
        <name>Zn(2+)</name>
        <dbReference type="ChEBI" id="CHEBI:29105"/>
    </cofactor>
    <text evidence="12">Binds 2 Zn(2+) ions per monomer.</text>
</comment>
<dbReference type="GO" id="GO:0005737">
    <property type="term" value="C:cytoplasm"/>
    <property type="evidence" value="ECO:0007669"/>
    <property type="project" value="UniProtKB-SubCell"/>
</dbReference>
<feature type="repeat" description="CXXCXGXG motif" evidence="12">
    <location>
        <begin position="204"/>
        <end position="211"/>
    </location>
</feature>
<comment type="domain">
    <text evidence="12">The J domain is necessary and sufficient to stimulate DnaK ATPase activity. Zinc center 1 plays an important role in the autonomous, DnaK-independent chaperone activity of DnaJ. Zinc center 2 is essential for interaction with DnaK and for DnaJ activity.</text>
</comment>
<dbReference type="HAMAP" id="MF_01152">
    <property type="entry name" value="DnaJ"/>
    <property type="match status" value="1"/>
</dbReference>
<keyword evidence="8 12" id="KW-0143">Chaperone</keyword>
<comment type="caution">
    <text evidence="16">The sequence shown here is derived from an EMBL/GenBank/DDBJ whole genome shotgun (WGS) entry which is preliminary data.</text>
</comment>
<dbReference type="CDD" id="cd10747">
    <property type="entry name" value="DnaJ_C"/>
    <property type="match status" value="1"/>
</dbReference>
<dbReference type="SUPFAM" id="SSF49493">
    <property type="entry name" value="HSP40/DnaJ peptide-binding domain"/>
    <property type="match status" value="2"/>
</dbReference>
<evidence type="ECO:0000256" key="7">
    <source>
        <dbReference type="ARBA" id="ARBA00023016"/>
    </source>
</evidence>
<dbReference type="CDD" id="cd06257">
    <property type="entry name" value="DnaJ"/>
    <property type="match status" value="1"/>
</dbReference>
<dbReference type="NCBIfam" id="TIGR02349">
    <property type="entry name" value="DnaJ_bact"/>
    <property type="match status" value="1"/>
</dbReference>
<dbReference type="GO" id="GO:0008270">
    <property type="term" value="F:zinc ion binding"/>
    <property type="evidence" value="ECO:0007669"/>
    <property type="project" value="UniProtKB-UniRule"/>
</dbReference>
<dbReference type="Gene3D" id="2.60.260.20">
    <property type="entry name" value="Urease metallochaperone UreE, N-terminal domain"/>
    <property type="match status" value="2"/>
</dbReference>
<dbReference type="InterPro" id="IPR012724">
    <property type="entry name" value="DnaJ"/>
</dbReference>
<dbReference type="InterPro" id="IPR018253">
    <property type="entry name" value="DnaJ_domain_CS"/>
</dbReference>
<dbReference type="InterPro" id="IPR001305">
    <property type="entry name" value="HSP_DnaJ_Cys-rich_dom"/>
</dbReference>
<feature type="domain" description="CR-type" evidence="15">
    <location>
        <begin position="131"/>
        <end position="216"/>
    </location>
</feature>
<dbReference type="EMBL" id="PDEP01000008">
    <property type="protein sequence ID" value="PEN06562.1"/>
    <property type="molecule type" value="Genomic_DNA"/>
</dbReference>
<dbReference type="GO" id="GO:0031072">
    <property type="term" value="F:heat shock protein binding"/>
    <property type="evidence" value="ECO:0007669"/>
    <property type="project" value="InterPro"/>
</dbReference>
<comment type="similarity">
    <text evidence="10 12">Belongs to the DnaJ family.</text>
</comment>
<keyword evidence="1 12" id="KW-0963">Cytoplasm</keyword>
<dbReference type="PROSITE" id="PS50076">
    <property type="entry name" value="DNAJ_2"/>
    <property type="match status" value="1"/>
</dbReference>
<dbReference type="FunFam" id="2.60.260.20:FF:000005">
    <property type="entry name" value="Chaperone protein dnaJ 1, mitochondrial"/>
    <property type="match status" value="1"/>
</dbReference>
<dbReference type="InterPro" id="IPR002939">
    <property type="entry name" value="DnaJ_C"/>
</dbReference>
<reference evidence="16 17" key="1">
    <citation type="submission" date="2017-10" db="EMBL/GenBank/DDBJ databases">
        <title>Draft genome of Longimonas halophila.</title>
        <authorList>
            <person name="Goh K.M."/>
            <person name="Shamsir M.S."/>
            <person name="Lim S.W."/>
        </authorList>
    </citation>
    <scope>NUCLEOTIDE SEQUENCE [LARGE SCALE GENOMIC DNA]</scope>
    <source>
        <strain evidence="16 17">KCTC 42399</strain>
    </source>
</reference>
<dbReference type="GO" id="GO:0006260">
    <property type="term" value="P:DNA replication"/>
    <property type="evidence" value="ECO:0007669"/>
    <property type="project" value="UniProtKB-KW"/>
</dbReference>
<dbReference type="FunFam" id="1.10.287.110:FF:000034">
    <property type="entry name" value="Chaperone protein DnaJ"/>
    <property type="match status" value="1"/>
</dbReference>
<organism evidence="16 17">
    <name type="scientific">Longimonas halophila</name>
    <dbReference type="NCBI Taxonomy" id="1469170"/>
    <lineage>
        <taxon>Bacteria</taxon>
        <taxon>Pseudomonadati</taxon>
        <taxon>Rhodothermota</taxon>
        <taxon>Rhodothermia</taxon>
        <taxon>Rhodothermales</taxon>
        <taxon>Salisaetaceae</taxon>
        <taxon>Longimonas</taxon>
    </lineage>
</organism>
<evidence type="ECO:0000259" key="15">
    <source>
        <dbReference type="PROSITE" id="PS51188"/>
    </source>
</evidence>
<dbReference type="PRINTS" id="PR00625">
    <property type="entry name" value="JDOMAIN"/>
</dbReference>
<feature type="binding site" evidence="12">
    <location>
        <position position="167"/>
    </location>
    <ligand>
        <name>Zn(2+)</name>
        <dbReference type="ChEBI" id="CHEBI:29105"/>
        <label>2</label>
    </ligand>
</feature>
<name>A0A2H3P4H7_9BACT</name>
<dbReference type="Proteomes" id="UP000221024">
    <property type="component" value="Unassembled WGS sequence"/>
</dbReference>
<dbReference type="SMART" id="SM00271">
    <property type="entry name" value="DnaJ"/>
    <property type="match status" value="1"/>
</dbReference>
<keyword evidence="6 12" id="KW-0862">Zinc</keyword>
<dbReference type="PANTHER" id="PTHR43096">
    <property type="entry name" value="DNAJ HOMOLOG 1, MITOCHONDRIAL-RELATED"/>
    <property type="match status" value="1"/>
</dbReference>
<dbReference type="SUPFAM" id="SSF57938">
    <property type="entry name" value="DnaJ/Hsp40 cysteine-rich domain"/>
    <property type="match status" value="1"/>
</dbReference>
<dbReference type="Gene3D" id="2.10.230.10">
    <property type="entry name" value="Heat shock protein DnaJ, cysteine-rich domain"/>
    <property type="match status" value="1"/>
</dbReference>
<dbReference type="CDD" id="cd10719">
    <property type="entry name" value="DnaJ_zf"/>
    <property type="match status" value="1"/>
</dbReference>
<comment type="function">
    <text evidence="9 12">Participates actively in the response to hyperosmotic and heat shock by preventing the aggregation of stress-denatured proteins and by disaggregating proteins, also in an autonomous, DnaK-independent fashion. Unfolded proteins bind initially to DnaJ; upon interaction with the DnaJ-bound protein, DnaK hydrolyzes its bound ATP, resulting in the formation of a stable complex. GrpE releases ADP from DnaK; ATP binding to DnaK triggers the release of the substrate protein, thus completing the reaction cycle. Several rounds of ATP-dependent interactions between DnaJ, DnaK and GrpE are required for fully efficient folding. Also involved, together with DnaK and GrpE, in the DNA replication of plasmids through activation of initiation proteins.</text>
</comment>
<proteinExistence type="inferred from homology"/>
<keyword evidence="2 12" id="KW-0235">DNA replication</keyword>
<feature type="binding site" evidence="12">
    <location>
        <position position="164"/>
    </location>
    <ligand>
        <name>Zn(2+)</name>
        <dbReference type="ChEBI" id="CHEBI:29105"/>
        <label>2</label>
    </ligand>
</feature>
<protein>
    <recommendedName>
        <fullName evidence="11 12">Chaperone protein DnaJ</fullName>
    </recommendedName>
</protein>
<dbReference type="PROSITE" id="PS51188">
    <property type="entry name" value="ZF_CR"/>
    <property type="match status" value="1"/>
</dbReference>
<keyword evidence="4 12" id="KW-0677">Repeat</keyword>
<evidence type="ECO:0000256" key="3">
    <source>
        <dbReference type="ARBA" id="ARBA00022723"/>
    </source>
</evidence>
<evidence type="ECO:0000256" key="5">
    <source>
        <dbReference type="ARBA" id="ARBA00022771"/>
    </source>
</evidence>
<dbReference type="InterPro" id="IPR036869">
    <property type="entry name" value="J_dom_sf"/>
</dbReference>
<feature type="domain" description="J" evidence="14">
    <location>
        <begin position="4"/>
        <end position="69"/>
    </location>
</feature>
<keyword evidence="5 12" id="KW-0863">Zinc-finger</keyword>
<dbReference type="GO" id="GO:0042026">
    <property type="term" value="P:protein refolding"/>
    <property type="evidence" value="ECO:0007669"/>
    <property type="project" value="TreeGrafter"/>
</dbReference>
<evidence type="ECO:0000259" key="14">
    <source>
        <dbReference type="PROSITE" id="PS50076"/>
    </source>
</evidence>
<dbReference type="Pfam" id="PF01556">
    <property type="entry name" value="DnaJ_C"/>
    <property type="match status" value="1"/>
</dbReference>
<dbReference type="PANTHER" id="PTHR43096:SF48">
    <property type="entry name" value="CHAPERONE PROTEIN DNAJ"/>
    <property type="match status" value="1"/>
</dbReference>
<feature type="repeat" description="CXXCXGXG motif" evidence="12">
    <location>
        <begin position="164"/>
        <end position="171"/>
    </location>
</feature>
<feature type="binding site" evidence="12">
    <location>
        <position position="207"/>
    </location>
    <ligand>
        <name>Zn(2+)</name>
        <dbReference type="ChEBI" id="CHEBI:29105"/>
        <label>1</label>
    </ligand>
</feature>
<keyword evidence="7 12" id="KW-0346">Stress response</keyword>
<dbReference type="RefSeq" id="WP_098062455.1">
    <property type="nucleotide sequence ID" value="NZ_PDEP01000008.1"/>
</dbReference>
<dbReference type="AlphaFoldDB" id="A0A2H3P4H7"/>
<dbReference type="Pfam" id="PF00684">
    <property type="entry name" value="DnaJ_CXXCXGXG"/>
    <property type="match status" value="1"/>
</dbReference>
<keyword evidence="3 12" id="KW-0479">Metal-binding</keyword>
<dbReference type="Gene3D" id="1.10.287.110">
    <property type="entry name" value="DnaJ domain"/>
    <property type="match status" value="1"/>
</dbReference>
<dbReference type="OrthoDB" id="9779889at2"/>
<dbReference type="SUPFAM" id="SSF46565">
    <property type="entry name" value="Chaperone J-domain"/>
    <property type="match status" value="1"/>
</dbReference>
<evidence type="ECO:0000256" key="8">
    <source>
        <dbReference type="ARBA" id="ARBA00023186"/>
    </source>
</evidence>
<evidence type="ECO:0000256" key="11">
    <source>
        <dbReference type="ARBA" id="ARBA00067609"/>
    </source>
</evidence>
<evidence type="ECO:0000313" key="16">
    <source>
        <dbReference type="EMBL" id="PEN06562.1"/>
    </source>
</evidence>
<feature type="repeat" description="CXXCXGXG motif" evidence="12">
    <location>
        <begin position="190"/>
        <end position="197"/>
    </location>
</feature>
<dbReference type="Pfam" id="PF00226">
    <property type="entry name" value="DnaJ"/>
    <property type="match status" value="1"/>
</dbReference>
<evidence type="ECO:0000256" key="2">
    <source>
        <dbReference type="ARBA" id="ARBA00022705"/>
    </source>
</evidence>
<dbReference type="GO" id="GO:0005524">
    <property type="term" value="F:ATP binding"/>
    <property type="evidence" value="ECO:0007669"/>
    <property type="project" value="InterPro"/>
</dbReference>
<dbReference type="NCBIfam" id="NF008035">
    <property type="entry name" value="PRK10767.1"/>
    <property type="match status" value="1"/>
</dbReference>
<evidence type="ECO:0000256" key="4">
    <source>
        <dbReference type="ARBA" id="ARBA00022737"/>
    </source>
</evidence>
<dbReference type="InterPro" id="IPR036410">
    <property type="entry name" value="HSP_DnaJ_Cys-rich_dom_sf"/>
</dbReference>
<feature type="binding site" evidence="12">
    <location>
        <position position="190"/>
    </location>
    <ligand>
        <name>Zn(2+)</name>
        <dbReference type="ChEBI" id="CHEBI:29105"/>
        <label>2</label>
    </ligand>
</feature>
<dbReference type="GO" id="GO:0009408">
    <property type="term" value="P:response to heat"/>
    <property type="evidence" value="ECO:0007669"/>
    <property type="project" value="InterPro"/>
</dbReference>
<dbReference type="GO" id="GO:0051082">
    <property type="term" value="F:unfolded protein binding"/>
    <property type="evidence" value="ECO:0007669"/>
    <property type="project" value="UniProtKB-UniRule"/>
</dbReference>
<evidence type="ECO:0000313" key="17">
    <source>
        <dbReference type="Proteomes" id="UP000221024"/>
    </source>
</evidence>
<evidence type="ECO:0000256" key="1">
    <source>
        <dbReference type="ARBA" id="ARBA00022490"/>
    </source>
</evidence>
<evidence type="ECO:0000256" key="12">
    <source>
        <dbReference type="HAMAP-Rule" id="MF_01152"/>
    </source>
</evidence>
<evidence type="ECO:0000256" key="10">
    <source>
        <dbReference type="ARBA" id="ARBA00061004"/>
    </source>
</evidence>
<sequence length="379" mass="41967">MPEDYYDVLGVSRDASDREIKKAYRKKAMKYHPDRNPDDEEAEQKFKQAAEAYEVLSDAETRQRYDRYGHAGLGQNGGGGRSGGFQDINDIFSAFNDIFGGRAGRSRRSSGRPGSDLRVKLPLTLKEIANGTQKNIKVRKYVACDDCDGTGAEGGVDGENHVMCNECDGTGEIRQVSRSVFGQFVNVQACPKCNGEGRIIENPCDTCSGKGRYEGEETINVSVPAGVTEGNYLTISDAGNAGIRGGLAGDLRIEIKEKPHEHFVRDGLDLYYDLYLSFPDAALGTEVEVPTLKGRARIQIDAGVQPGKILRMRERGIPDLNSSGRGDQMIRVHVWTPQDLTNEEIDMLEELRSHPNFHPNPDNQAPKKSFFRKVRDVFS</sequence>
<evidence type="ECO:0000256" key="13">
    <source>
        <dbReference type="PROSITE-ProRule" id="PRU00546"/>
    </source>
</evidence>
<feature type="zinc finger region" description="CR-type" evidence="13">
    <location>
        <begin position="131"/>
        <end position="216"/>
    </location>
</feature>
<feature type="binding site" evidence="12">
    <location>
        <position position="144"/>
    </location>
    <ligand>
        <name>Zn(2+)</name>
        <dbReference type="ChEBI" id="CHEBI:29105"/>
        <label>1</label>
    </ligand>
</feature>
<keyword evidence="17" id="KW-1185">Reference proteome</keyword>
<accession>A0A2H3P4H7</accession>
<dbReference type="InterPro" id="IPR008971">
    <property type="entry name" value="HSP40/DnaJ_pept-bd"/>
</dbReference>
<dbReference type="InterPro" id="IPR001623">
    <property type="entry name" value="DnaJ_domain"/>
</dbReference>
<feature type="binding site" evidence="12">
    <location>
        <position position="147"/>
    </location>
    <ligand>
        <name>Zn(2+)</name>
        <dbReference type="ChEBI" id="CHEBI:29105"/>
        <label>1</label>
    </ligand>
</feature>
<gene>
    <name evidence="12 16" type="primary">dnaJ</name>
    <name evidence="16" type="ORF">CRI93_09795</name>
</gene>
<feature type="binding site" evidence="12">
    <location>
        <position position="193"/>
    </location>
    <ligand>
        <name>Zn(2+)</name>
        <dbReference type="ChEBI" id="CHEBI:29105"/>
        <label>2</label>
    </ligand>
</feature>